<sequence>MLAKDIMTKEVIRVKKDSTVEEVIKLVLEHNISGLPVVDDENNVIGIITEGDLIYRSKKLHIPTYFTLLDSYIFLENPQNLEAQLKKMVGYKVKDVMTSKVIMVDLEETIEEIATLMSEKNINRVPVVKEGKLMGIVSRRDIIKAYANK</sequence>
<keyword evidence="5" id="KW-1185">Reference proteome</keyword>
<dbReference type="CDD" id="cd04586">
    <property type="entry name" value="CBS_pair_BON_assoc"/>
    <property type="match status" value="1"/>
</dbReference>
<dbReference type="Gene3D" id="3.10.580.10">
    <property type="entry name" value="CBS-domain"/>
    <property type="match status" value="1"/>
</dbReference>
<dbReference type="EMBL" id="FNFP01000005">
    <property type="protein sequence ID" value="SDK95386.1"/>
    <property type="molecule type" value="Genomic_DNA"/>
</dbReference>
<dbReference type="InterPro" id="IPR046342">
    <property type="entry name" value="CBS_dom_sf"/>
</dbReference>
<gene>
    <name evidence="4" type="ORF">SAMN05660472_02343</name>
</gene>
<dbReference type="InterPro" id="IPR000644">
    <property type="entry name" value="CBS_dom"/>
</dbReference>
<name>A0A1G9G415_9FIRM</name>
<feature type="domain" description="CBS" evidence="3">
    <location>
        <begin position="97"/>
        <end position="149"/>
    </location>
</feature>
<dbReference type="Proteomes" id="UP000198718">
    <property type="component" value="Unassembled WGS sequence"/>
</dbReference>
<dbReference type="PROSITE" id="PS51371">
    <property type="entry name" value="CBS"/>
    <property type="match status" value="2"/>
</dbReference>
<keyword evidence="1 2" id="KW-0129">CBS domain</keyword>
<evidence type="ECO:0000313" key="4">
    <source>
        <dbReference type="EMBL" id="SDK95386.1"/>
    </source>
</evidence>
<dbReference type="STRING" id="393762.SAMN05660472_02343"/>
<evidence type="ECO:0000256" key="2">
    <source>
        <dbReference type="PROSITE-ProRule" id="PRU00703"/>
    </source>
</evidence>
<accession>A0A1G9G415</accession>
<dbReference type="PANTHER" id="PTHR43080">
    <property type="entry name" value="CBS DOMAIN-CONTAINING PROTEIN CBSX3, MITOCHONDRIAL"/>
    <property type="match status" value="1"/>
</dbReference>
<evidence type="ECO:0000259" key="3">
    <source>
        <dbReference type="PROSITE" id="PS51371"/>
    </source>
</evidence>
<reference evidence="4 5" key="1">
    <citation type="submission" date="2016-10" db="EMBL/GenBank/DDBJ databases">
        <authorList>
            <person name="de Groot N.N."/>
        </authorList>
    </citation>
    <scope>NUCLEOTIDE SEQUENCE [LARGE SCALE GENOMIC DNA]</scope>
    <source>
        <strain evidence="4 5">DSM 18346</strain>
    </source>
</reference>
<protein>
    <submittedName>
        <fullName evidence="4">CBS domain-containing protein</fullName>
    </submittedName>
</protein>
<organism evidence="4 5">
    <name type="scientific">Natronincola ferrireducens</name>
    <dbReference type="NCBI Taxonomy" id="393762"/>
    <lineage>
        <taxon>Bacteria</taxon>
        <taxon>Bacillati</taxon>
        <taxon>Bacillota</taxon>
        <taxon>Clostridia</taxon>
        <taxon>Peptostreptococcales</taxon>
        <taxon>Natronincolaceae</taxon>
        <taxon>Natronincola</taxon>
    </lineage>
</organism>
<dbReference type="InterPro" id="IPR051257">
    <property type="entry name" value="Diverse_CBS-Domain"/>
</dbReference>
<feature type="domain" description="CBS" evidence="3">
    <location>
        <begin position="7"/>
        <end position="64"/>
    </location>
</feature>
<dbReference type="SUPFAM" id="SSF54631">
    <property type="entry name" value="CBS-domain pair"/>
    <property type="match status" value="1"/>
</dbReference>
<dbReference type="RefSeq" id="WP_090553873.1">
    <property type="nucleotide sequence ID" value="NZ_FNFP01000005.1"/>
</dbReference>
<dbReference type="PANTHER" id="PTHR43080:SF2">
    <property type="entry name" value="CBS DOMAIN-CONTAINING PROTEIN"/>
    <property type="match status" value="1"/>
</dbReference>
<proteinExistence type="predicted"/>
<evidence type="ECO:0000313" key="5">
    <source>
        <dbReference type="Proteomes" id="UP000198718"/>
    </source>
</evidence>
<dbReference type="Pfam" id="PF00571">
    <property type="entry name" value="CBS"/>
    <property type="match status" value="2"/>
</dbReference>
<evidence type="ECO:0000256" key="1">
    <source>
        <dbReference type="ARBA" id="ARBA00023122"/>
    </source>
</evidence>
<dbReference type="OrthoDB" id="9790355at2"/>
<dbReference type="SMART" id="SM00116">
    <property type="entry name" value="CBS"/>
    <property type="match status" value="2"/>
</dbReference>
<dbReference type="AlphaFoldDB" id="A0A1G9G415"/>